<name>A0ABR7DJB6_9CLOT</name>
<feature type="transmembrane region" description="Helical" evidence="1">
    <location>
        <begin position="75"/>
        <end position="92"/>
    </location>
</feature>
<evidence type="ECO:0000256" key="1">
    <source>
        <dbReference type="SAM" id="Phobius"/>
    </source>
</evidence>
<feature type="transmembrane region" description="Helical" evidence="1">
    <location>
        <begin position="34"/>
        <end position="63"/>
    </location>
</feature>
<dbReference type="Proteomes" id="UP000596929">
    <property type="component" value="Unassembled WGS sequence"/>
</dbReference>
<sequence length="169" mass="19713">MGGFILLISIYFITCIIGLYKNKDEAEENIFLKLIGYFMMGAFVIPIKKIILPIGFIIHLIVYRAEVNKHIKRKSALFGFILIIYITISPTMRQLPYEKSEEIPISSTMIRSLNLKDDLERVKAEFDIKDILKLDWFNVEYLNNGEIRKIRIALCGKKVWGKCIVLYFI</sequence>
<organism evidence="2 3">
    <name type="scientific">Clostridium hominis</name>
    <dbReference type="NCBI Taxonomy" id="2763036"/>
    <lineage>
        <taxon>Bacteria</taxon>
        <taxon>Bacillati</taxon>
        <taxon>Bacillota</taxon>
        <taxon>Clostridia</taxon>
        <taxon>Eubacteriales</taxon>
        <taxon>Clostridiaceae</taxon>
        <taxon>Clostridium</taxon>
    </lineage>
</organism>
<accession>A0ABR7DJB6</accession>
<dbReference type="EMBL" id="JACOOO010000049">
    <property type="protein sequence ID" value="MBC5631062.1"/>
    <property type="molecule type" value="Genomic_DNA"/>
</dbReference>
<evidence type="ECO:0000313" key="2">
    <source>
        <dbReference type="EMBL" id="MBC5631062.1"/>
    </source>
</evidence>
<protein>
    <submittedName>
        <fullName evidence="2">Uncharacterized protein</fullName>
    </submittedName>
</protein>
<reference evidence="2 3" key="1">
    <citation type="submission" date="2020-08" db="EMBL/GenBank/DDBJ databases">
        <title>Genome public.</title>
        <authorList>
            <person name="Liu C."/>
            <person name="Sun Q."/>
        </authorList>
    </citation>
    <scope>NUCLEOTIDE SEQUENCE [LARGE SCALE GENOMIC DNA]</scope>
    <source>
        <strain evidence="2 3">NSJ-6</strain>
    </source>
</reference>
<evidence type="ECO:0000313" key="3">
    <source>
        <dbReference type="Proteomes" id="UP000596929"/>
    </source>
</evidence>
<gene>
    <name evidence="2" type="ORF">H8S20_19755</name>
</gene>
<keyword evidence="3" id="KW-1185">Reference proteome</keyword>
<keyword evidence="1" id="KW-0812">Transmembrane</keyword>
<keyword evidence="1" id="KW-0472">Membrane</keyword>
<keyword evidence="1" id="KW-1133">Transmembrane helix</keyword>
<proteinExistence type="predicted"/>
<comment type="caution">
    <text evidence="2">The sequence shown here is derived from an EMBL/GenBank/DDBJ whole genome shotgun (WGS) entry which is preliminary data.</text>
</comment>
<feature type="transmembrane region" description="Helical" evidence="1">
    <location>
        <begin position="5"/>
        <end position="22"/>
    </location>
</feature>